<dbReference type="EMBL" id="JASPKY010000080">
    <property type="protein sequence ID" value="KAK9738927.1"/>
    <property type="molecule type" value="Genomic_DNA"/>
</dbReference>
<dbReference type="InterPro" id="IPR036236">
    <property type="entry name" value="Znf_C2H2_sf"/>
</dbReference>
<comment type="caution">
    <text evidence="10">The sequence shown here is derived from an EMBL/GenBank/DDBJ whole genome shotgun (WGS) entry which is preliminary data.</text>
</comment>
<keyword evidence="6" id="KW-0539">Nucleus</keyword>
<feature type="region of interest" description="Disordered" evidence="8">
    <location>
        <begin position="415"/>
        <end position="450"/>
    </location>
</feature>
<feature type="domain" description="C2H2-type" evidence="9">
    <location>
        <begin position="918"/>
        <end position="944"/>
    </location>
</feature>
<proteinExistence type="predicted"/>
<feature type="compositionally biased region" description="Acidic residues" evidence="8">
    <location>
        <begin position="231"/>
        <end position="250"/>
    </location>
</feature>
<dbReference type="PANTHER" id="PTHR24376:SF235">
    <property type="entry name" value="C2H2-TYPE DOMAIN-CONTAINING PROTEIN"/>
    <property type="match status" value="1"/>
</dbReference>
<reference evidence="10 11" key="1">
    <citation type="journal article" date="2024" name="BMC Genomics">
        <title>De novo assembly and annotation of Popillia japonica's genome with initial clues to its potential as an invasive pest.</title>
        <authorList>
            <person name="Cucini C."/>
            <person name="Boschi S."/>
            <person name="Funari R."/>
            <person name="Cardaioli E."/>
            <person name="Iannotti N."/>
            <person name="Marturano G."/>
            <person name="Paoli F."/>
            <person name="Bruttini M."/>
            <person name="Carapelli A."/>
            <person name="Frati F."/>
            <person name="Nardi F."/>
        </authorList>
    </citation>
    <scope>NUCLEOTIDE SEQUENCE [LARGE SCALE GENOMIC DNA]</scope>
    <source>
        <strain evidence="10">DMR45628</strain>
    </source>
</reference>
<feature type="compositionally biased region" description="Polar residues" evidence="8">
    <location>
        <begin position="525"/>
        <end position="534"/>
    </location>
</feature>
<dbReference type="PROSITE" id="PS50157">
    <property type="entry name" value="ZINC_FINGER_C2H2_2"/>
    <property type="match status" value="5"/>
</dbReference>
<dbReference type="Gene3D" id="3.30.160.60">
    <property type="entry name" value="Classic Zinc Finger"/>
    <property type="match status" value="7"/>
</dbReference>
<gene>
    <name evidence="10" type="ORF">QE152_g9428</name>
</gene>
<evidence type="ECO:0000256" key="2">
    <source>
        <dbReference type="ARBA" id="ARBA00022723"/>
    </source>
</evidence>
<dbReference type="InterPro" id="IPR013087">
    <property type="entry name" value="Znf_C2H2_type"/>
</dbReference>
<feature type="compositionally biased region" description="Basic and acidic residues" evidence="8">
    <location>
        <begin position="337"/>
        <end position="352"/>
    </location>
</feature>
<keyword evidence="5" id="KW-0862">Zinc</keyword>
<evidence type="ECO:0000256" key="1">
    <source>
        <dbReference type="ARBA" id="ARBA00004123"/>
    </source>
</evidence>
<feature type="region of interest" description="Disordered" evidence="8">
    <location>
        <begin position="222"/>
        <end position="366"/>
    </location>
</feature>
<organism evidence="10 11">
    <name type="scientific">Popillia japonica</name>
    <name type="common">Japanese beetle</name>
    <dbReference type="NCBI Taxonomy" id="7064"/>
    <lineage>
        <taxon>Eukaryota</taxon>
        <taxon>Metazoa</taxon>
        <taxon>Ecdysozoa</taxon>
        <taxon>Arthropoda</taxon>
        <taxon>Hexapoda</taxon>
        <taxon>Insecta</taxon>
        <taxon>Pterygota</taxon>
        <taxon>Neoptera</taxon>
        <taxon>Endopterygota</taxon>
        <taxon>Coleoptera</taxon>
        <taxon>Polyphaga</taxon>
        <taxon>Scarabaeiformia</taxon>
        <taxon>Scarabaeidae</taxon>
        <taxon>Rutelinae</taxon>
        <taxon>Popillia</taxon>
    </lineage>
</organism>
<dbReference type="GO" id="GO:0001228">
    <property type="term" value="F:DNA-binding transcription activator activity, RNA polymerase II-specific"/>
    <property type="evidence" value="ECO:0007669"/>
    <property type="project" value="TreeGrafter"/>
</dbReference>
<evidence type="ECO:0000256" key="4">
    <source>
        <dbReference type="ARBA" id="ARBA00022771"/>
    </source>
</evidence>
<dbReference type="PROSITE" id="PS00028">
    <property type="entry name" value="ZINC_FINGER_C2H2_1"/>
    <property type="match status" value="5"/>
</dbReference>
<feature type="domain" description="C2H2-type" evidence="9">
    <location>
        <begin position="1077"/>
        <end position="1104"/>
    </location>
</feature>
<dbReference type="FunFam" id="3.30.160.60:FF:000100">
    <property type="entry name" value="Zinc finger 45-like"/>
    <property type="match status" value="1"/>
</dbReference>
<evidence type="ECO:0000256" key="7">
    <source>
        <dbReference type="PROSITE-ProRule" id="PRU00042"/>
    </source>
</evidence>
<feature type="region of interest" description="Disordered" evidence="8">
    <location>
        <begin position="512"/>
        <end position="539"/>
    </location>
</feature>
<evidence type="ECO:0000313" key="10">
    <source>
        <dbReference type="EMBL" id="KAK9738927.1"/>
    </source>
</evidence>
<dbReference type="FunFam" id="3.30.160.60:FF:000145">
    <property type="entry name" value="Zinc finger protein 574"/>
    <property type="match status" value="2"/>
</dbReference>
<dbReference type="SUPFAM" id="SSF57667">
    <property type="entry name" value="beta-beta-alpha zinc fingers"/>
    <property type="match status" value="7"/>
</dbReference>
<evidence type="ECO:0000313" key="11">
    <source>
        <dbReference type="Proteomes" id="UP001458880"/>
    </source>
</evidence>
<evidence type="ECO:0000256" key="6">
    <source>
        <dbReference type="ARBA" id="ARBA00023242"/>
    </source>
</evidence>
<evidence type="ECO:0000256" key="3">
    <source>
        <dbReference type="ARBA" id="ARBA00022737"/>
    </source>
</evidence>
<dbReference type="InterPro" id="IPR003604">
    <property type="entry name" value="Matrin/U1-like-C_Znf_C2H2"/>
</dbReference>
<feature type="domain" description="C2H2-type" evidence="9">
    <location>
        <begin position="840"/>
        <end position="873"/>
    </location>
</feature>
<evidence type="ECO:0000256" key="5">
    <source>
        <dbReference type="ARBA" id="ARBA00022833"/>
    </source>
</evidence>
<protein>
    <recommendedName>
        <fullName evidence="9">C2H2-type domain-containing protein</fullName>
    </recommendedName>
</protein>
<evidence type="ECO:0000256" key="8">
    <source>
        <dbReference type="SAM" id="MobiDB-lite"/>
    </source>
</evidence>
<comment type="subcellular location">
    <subcellularLocation>
        <location evidence="1">Nucleus</location>
    </subcellularLocation>
</comment>
<keyword evidence="4 7" id="KW-0863">Zinc-finger</keyword>
<keyword evidence="11" id="KW-1185">Reference proteome</keyword>
<dbReference type="GO" id="GO:0005634">
    <property type="term" value="C:nucleus"/>
    <property type="evidence" value="ECO:0007669"/>
    <property type="project" value="UniProtKB-SubCell"/>
</dbReference>
<feature type="domain" description="C2H2-type" evidence="9">
    <location>
        <begin position="741"/>
        <end position="769"/>
    </location>
</feature>
<evidence type="ECO:0000259" key="9">
    <source>
        <dbReference type="PROSITE" id="PS50157"/>
    </source>
</evidence>
<name>A0AAW1LYW2_POPJA</name>
<feature type="compositionally biased region" description="Polar residues" evidence="8">
    <location>
        <begin position="266"/>
        <end position="278"/>
    </location>
</feature>
<accession>A0AAW1LYW2</accession>
<dbReference type="SMART" id="SM00451">
    <property type="entry name" value="ZnF_U1"/>
    <property type="match status" value="4"/>
</dbReference>
<sequence length="1330" mass="151708">MSSLVTVPNTSHKHLSVTFNALRILPVTLTASLRLYDNKSGVVSCVCGSFTFYTRRLLPIRKKMMEDFDEDTHYCIKCHATIIGLDNYVSHRKSKCGQNLEHPELPKSPLPSQLLPPDESFSLKADDFFSSLELQSSSKKITSHSTSGKTFNRILTRSKASAVIQATNAAKESITQSKSGKNAWIGGHQLKELGSGDNQTKLIKAVDNLSRSAPATLKKDDAHTSLRTYDESEEDSDDYYYDDETESEDDAPPRSHTGGKWKPSGSPIQWNNEGSSWNAPPINYTGGKWKPKRNSPPPTHTKGKWKPASPNAHGKESFDIPRPAHTGGKWSASKALNKMEYHETEQRDDSFDNPKPNFTGGKWAPSKVALNGEQRTDYFDIPKPSYTGGKWVASKSIQRSDYDKAKDKGLRNENWNCEEYEHPPPTHTKGKWKPSPEELKTSPPPTYTKGKWLLKQDNKEDSTKNIYSITTADGSPFRKSNGKVQYWCGPCNRHLASKTIYERHLKSDLHLRRTQRDPEFDDTTSSDLNTNQPKENNKESVEYWSHAAQDNEDSMKKSAGSGTRRIRKRIYVKCEVCRSRLHNQLMGKHLISHYHCRKGDITLPEARRMVLDNIYSIVLQSPYQCAPCSFYCNTQDDFLRHWCSREHHDQVSKSRGTFVCVFCKLETDNNNEMFKHLVSEEHNEVISVINRSVPIIIKCIRRIECQTCKQTFLLNIQLRKHCEKEGHPYSNTSTDIYQSKHTCEICQEVFGSKIAYQRHKRKLHKKHTYLCSTCDISFETFVEAKLHRRTKEHRCAVQVKKSKSNSAIVLKRKCQYCAEVLENIIELQNHLKEKHPEHSHSCPQCGKSFTIPQQLTVHLRSKACTFQHAEMYTNRCDKCPFSTESMSELLFHKVLHSEPLLLYSDDGSKDKKHPTQKYKCPICHKFFSKLSLRCHIRLHTKERPYTCLNCHSSFIRKNNWISHTRRCGKGKSDEAKNKKQGHLGTNLSDRPYLCSTCGANFKKKSILQMHMTRHTGKLCKCPQDGCVFAGRSAAELKTHYLTHSDAKPFACVHCEYKGKTKQQLERHATIHGNIKKYQCSICQFSSRLSSHLKRHMRLHTGAKPFCCPHCKYRCNNLENLRKHVLSTNKHPGKCIYECKFCNSNFQSNFAKENKHPGKCIYECKFCNSNFQSNFAKEFKVHLVTEHGDTFQTGSEAATYVAGIYEASDDSTFIDAGTDLKDRESTSEPNIYRLECNEDAVVIPLTTMQSHTTNSSELFSSSVNTSASGSVSVENKGQDELFPLYIVSKDGVCVENQADTWNMVGSYDVEESGTLVPFDSDDEKLFGEHFQ</sequence>
<dbReference type="Proteomes" id="UP001458880">
    <property type="component" value="Unassembled WGS sequence"/>
</dbReference>
<dbReference type="GO" id="GO:0008270">
    <property type="term" value="F:zinc ion binding"/>
    <property type="evidence" value="ECO:0007669"/>
    <property type="project" value="UniProtKB-KW"/>
</dbReference>
<dbReference type="SMART" id="SM00355">
    <property type="entry name" value="ZnF_C2H2"/>
    <property type="match status" value="18"/>
</dbReference>
<dbReference type="GO" id="GO:0000978">
    <property type="term" value="F:RNA polymerase II cis-regulatory region sequence-specific DNA binding"/>
    <property type="evidence" value="ECO:0007669"/>
    <property type="project" value="TreeGrafter"/>
</dbReference>
<feature type="domain" description="C2H2-type" evidence="9">
    <location>
        <begin position="992"/>
        <end position="1017"/>
    </location>
</feature>
<dbReference type="PANTHER" id="PTHR24376">
    <property type="entry name" value="ZINC FINGER PROTEIN"/>
    <property type="match status" value="1"/>
</dbReference>
<keyword evidence="2" id="KW-0479">Metal-binding</keyword>
<keyword evidence="3" id="KW-0677">Repeat</keyword>